<sequence>MYESDSLGCMYSIETQTSGDHAFFEFESSVTDEEATQLIQEATKIDPLLRQSTLALISAVHKALRTVVDESYDEKLGDQLPRDALRLFLRAYLDEITSAEFHLHVVLDQMKVLVRYSRLSSECTPESSHQQELSTEDTGPDHLKYWGAPHLPTSSTTNGILTSTTKPAVMDFSDFEVIDPIAEFGHESSDDEDGQPPYAHLQGGHPPWQGHEEINSDAITSNGIRLSISDLSNPLARMLPTIYQYRASISLYDSQYDPETGDQIPIPDDVIESVVSVLSRFVVICEDFRCQKENIHVIATEATRAALNSKQFLAAIKDKTGLTVELLPKEEEGQIGALGIASGFSNMEGLVMDLGGGSTQITWMLSSGGQVRTSPKGSFSFPYGAAALTKKLHDLRDGKKKDEADAAVKAFEKEMIANFKDAYNNLQIPAEMTEKAEKEGGYRIYLSGGGFRGWGYLLLYLNQTDGSYYPISIINGYTAKRKQFEDTEALKHVAHAAKNIFRVSDRRRSQVPAVAFLVNVLSESIPRGIREAHFCQGGVREGFLFRQLSPAIRAQSPLEVATGYYAPGSRHLIQQLLKNAIPKPSKKKEFPGEFAEHVVDSFANSMYFHMFMSKETASTTVLYSTSVGYMSAIHGVSHQDRARLALMLESRYGGELPPRELEFRESLRDMLTPEEVWWASYLGRVGQLIAALYPAGKIHKSKPRVMFTSQWSYTLGKKKNKEGLLLTISVQKTHDDPARTKETVKDAGSDVEKIGKKKNWIGDDEPWGMKVKVKVVEEGILSEEMEELKM</sequence>
<dbReference type="SUPFAM" id="SSF53067">
    <property type="entry name" value="Actin-like ATPase domain"/>
    <property type="match status" value="2"/>
</dbReference>
<dbReference type="Gene3D" id="3.30.420.150">
    <property type="entry name" value="Exopolyphosphatase. Domain 2"/>
    <property type="match status" value="1"/>
</dbReference>
<feature type="region of interest" description="Disordered" evidence="1">
    <location>
        <begin position="185"/>
        <end position="213"/>
    </location>
</feature>
<protein>
    <submittedName>
        <fullName evidence="4">Ppx/GppA phosphatase family-domain-containing protein</fullName>
    </submittedName>
</protein>
<dbReference type="GO" id="GO:0006357">
    <property type="term" value="P:regulation of transcription by RNA polymerase II"/>
    <property type="evidence" value="ECO:0007669"/>
    <property type="project" value="TreeGrafter"/>
</dbReference>
<dbReference type="InterPro" id="IPR043129">
    <property type="entry name" value="ATPase_NBD"/>
</dbReference>
<name>A0A9P9KGX0_FUSRE</name>
<dbReference type="Pfam" id="PF23566">
    <property type="entry name" value="RTG2_C"/>
    <property type="match status" value="1"/>
</dbReference>
<evidence type="ECO:0000259" key="3">
    <source>
        <dbReference type="Pfam" id="PF23566"/>
    </source>
</evidence>
<dbReference type="PANTHER" id="PTHR30005:SF0">
    <property type="entry name" value="RETROGRADE REGULATION PROTEIN 2"/>
    <property type="match status" value="1"/>
</dbReference>
<feature type="region of interest" description="Disordered" evidence="1">
    <location>
        <begin position="124"/>
        <end position="149"/>
    </location>
</feature>
<dbReference type="GeneID" id="70228919"/>
<evidence type="ECO:0000313" key="5">
    <source>
        <dbReference type="Proteomes" id="UP000720189"/>
    </source>
</evidence>
<dbReference type="FunFam" id="3.30.420.40:FF:000191">
    <property type="entry name" value="Retrograde regulation protein 2"/>
    <property type="match status" value="1"/>
</dbReference>
<dbReference type="OrthoDB" id="2014654at2759"/>
<dbReference type="InterPro" id="IPR057512">
    <property type="entry name" value="RTG2_C"/>
</dbReference>
<accession>A0A9P9KGX0</accession>
<dbReference type="InterPro" id="IPR050273">
    <property type="entry name" value="GppA/Ppx_hydrolase"/>
</dbReference>
<keyword evidence="5" id="KW-1185">Reference proteome</keyword>
<proteinExistence type="predicted"/>
<gene>
    <name evidence="4" type="ORF">BKA55DRAFT_686712</name>
</gene>
<comment type="caution">
    <text evidence="4">The sequence shown here is derived from an EMBL/GenBank/DDBJ whole genome shotgun (WGS) entry which is preliminary data.</text>
</comment>
<evidence type="ECO:0000313" key="4">
    <source>
        <dbReference type="EMBL" id="KAH7261133.1"/>
    </source>
</evidence>
<feature type="domain" description="RTG2 C-terminal" evidence="3">
    <location>
        <begin position="556"/>
        <end position="777"/>
    </location>
</feature>
<dbReference type="Pfam" id="PF02541">
    <property type="entry name" value="Ppx-GppA"/>
    <property type="match status" value="1"/>
</dbReference>
<feature type="compositionally biased region" description="Polar residues" evidence="1">
    <location>
        <begin position="124"/>
        <end position="137"/>
    </location>
</feature>
<dbReference type="Proteomes" id="UP000720189">
    <property type="component" value="Unassembled WGS sequence"/>
</dbReference>
<dbReference type="Gene3D" id="1.10.3210.10">
    <property type="entry name" value="Hypothetical protein af1432"/>
    <property type="match status" value="1"/>
</dbReference>
<evidence type="ECO:0000259" key="2">
    <source>
        <dbReference type="Pfam" id="PF02541"/>
    </source>
</evidence>
<organism evidence="4 5">
    <name type="scientific">Fusarium redolens</name>
    <dbReference type="NCBI Taxonomy" id="48865"/>
    <lineage>
        <taxon>Eukaryota</taxon>
        <taxon>Fungi</taxon>
        <taxon>Dikarya</taxon>
        <taxon>Ascomycota</taxon>
        <taxon>Pezizomycotina</taxon>
        <taxon>Sordariomycetes</taxon>
        <taxon>Hypocreomycetidae</taxon>
        <taxon>Hypocreales</taxon>
        <taxon>Nectriaceae</taxon>
        <taxon>Fusarium</taxon>
        <taxon>Fusarium redolens species complex</taxon>
    </lineage>
</organism>
<dbReference type="AlphaFoldDB" id="A0A9P9KGX0"/>
<evidence type="ECO:0000256" key="1">
    <source>
        <dbReference type="SAM" id="MobiDB-lite"/>
    </source>
</evidence>
<dbReference type="Gene3D" id="3.30.420.40">
    <property type="match status" value="1"/>
</dbReference>
<dbReference type="InterPro" id="IPR003695">
    <property type="entry name" value="Ppx_GppA_N"/>
</dbReference>
<dbReference type="PANTHER" id="PTHR30005">
    <property type="entry name" value="EXOPOLYPHOSPHATASE"/>
    <property type="match status" value="1"/>
</dbReference>
<reference evidence="4" key="1">
    <citation type="journal article" date="2021" name="Nat. Commun.">
        <title>Genetic determinants of endophytism in the Arabidopsis root mycobiome.</title>
        <authorList>
            <person name="Mesny F."/>
            <person name="Miyauchi S."/>
            <person name="Thiergart T."/>
            <person name="Pickel B."/>
            <person name="Atanasova L."/>
            <person name="Karlsson M."/>
            <person name="Huettel B."/>
            <person name="Barry K.W."/>
            <person name="Haridas S."/>
            <person name="Chen C."/>
            <person name="Bauer D."/>
            <person name="Andreopoulos W."/>
            <person name="Pangilinan J."/>
            <person name="LaButti K."/>
            <person name="Riley R."/>
            <person name="Lipzen A."/>
            <person name="Clum A."/>
            <person name="Drula E."/>
            <person name="Henrissat B."/>
            <person name="Kohler A."/>
            <person name="Grigoriev I.V."/>
            <person name="Martin F.M."/>
            <person name="Hacquard S."/>
        </authorList>
    </citation>
    <scope>NUCLEOTIDE SEQUENCE</scope>
    <source>
        <strain evidence="4">MPI-CAGE-AT-0023</strain>
    </source>
</reference>
<dbReference type="RefSeq" id="XP_046053010.1">
    <property type="nucleotide sequence ID" value="XM_046198965.1"/>
</dbReference>
<dbReference type="EMBL" id="JAGMUX010000004">
    <property type="protein sequence ID" value="KAH7261133.1"/>
    <property type="molecule type" value="Genomic_DNA"/>
</dbReference>
<feature type="domain" description="Ppx/GppA phosphatase N-terminal" evidence="2">
    <location>
        <begin position="239"/>
        <end position="548"/>
    </location>
</feature>